<evidence type="ECO:0000313" key="1">
    <source>
        <dbReference type="EMBL" id="CAH7688990.1"/>
    </source>
</evidence>
<dbReference type="Proteomes" id="UP001153365">
    <property type="component" value="Unassembled WGS sequence"/>
</dbReference>
<proteinExistence type="predicted"/>
<organism evidence="1 2">
    <name type="scientific">Phakopsora pachyrhizi</name>
    <name type="common">Asian soybean rust disease fungus</name>
    <dbReference type="NCBI Taxonomy" id="170000"/>
    <lineage>
        <taxon>Eukaryota</taxon>
        <taxon>Fungi</taxon>
        <taxon>Dikarya</taxon>
        <taxon>Basidiomycota</taxon>
        <taxon>Pucciniomycotina</taxon>
        <taxon>Pucciniomycetes</taxon>
        <taxon>Pucciniales</taxon>
        <taxon>Phakopsoraceae</taxon>
        <taxon>Phakopsora</taxon>
    </lineage>
</organism>
<gene>
    <name evidence="1" type="ORF">PPACK8108_LOCUS24041</name>
</gene>
<keyword evidence="2" id="KW-1185">Reference proteome</keyword>
<dbReference type="EMBL" id="CALTRL010006035">
    <property type="protein sequence ID" value="CAH7688990.1"/>
    <property type="molecule type" value="Genomic_DNA"/>
</dbReference>
<reference evidence="1" key="1">
    <citation type="submission" date="2022-06" db="EMBL/GenBank/DDBJ databases">
        <authorList>
            <consortium name="SYNGENTA / RWTH Aachen University"/>
        </authorList>
    </citation>
    <scope>NUCLEOTIDE SEQUENCE</scope>
</reference>
<protein>
    <submittedName>
        <fullName evidence="1">Uncharacterized protein</fullName>
    </submittedName>
</protein>
<evidence type="ECO:0000313" key="2">
    <source>
        <dbReference type="Proteomes" id="UP001153365"/>
    </source>
</evidence>
<sequence>MNDSLLVMTLFCFEKPLKMLRVAGEEQAGAWLGFARLCWAGAGWGSAGYWAGYWAGRAGKGSLGLALLCWAGSWASLAGKGRHRARLGTGQVGQAGAWLGFAGLGPGRRISIQTSLDDLMRMR</sequence>
<accession>A0AAV0BRX0</accession>
<name>A0AAV0BRX0_PHAPC</name>
<comment type="caution">
    <text evidence="1">The sequence shown here is derived from an EMBL/GenBank/DDBJ whole genome shotgun (WGS) entry which is preliminary data.</text>
</comment>
<dbReference type="AlphaFoldDB" id="A0AAV0BRX0"/>